<keyword evidence="5 7" id="KW-0234">DNA repair</keyword>
<dbReference type="InterPro" id="IPR012340">
    <property type="entry name" value="NA-bd_OB-fold"/>
</dbReference>
<dbReference type="PANTHER" id="PTHR33991:SF1">
    <property type="entry name" value="DNA REPAIR PROTEIN RECO"/>
    <property type="match status" value="1"/>
</dbReference>
<comment type="similarity">
    <text evidence="1 7">Belongs to the RecO family.</text>
</comment>
<comment type="caution">
    <text evidence="9">The sequence shown here is derived from an EMBL/GenBank/DDBJ whole genome shotgun (WGS) entry which is preliminary data.</text>
</comment>
<evidence type="ECO:0000313" key="9">
    <source>
        <dbReference type="EMBL" id="OQA60889.1"/>
    </source>
</evidence>
<dbReference type="InterPro" id="IPR037278">
    <property type="entry name" value="ARFGAP/RecO"/>
</dbReference>
<dbReference type="GO" id="GO:0006302">
    <property type="term" value="P:double-strand break repair"/>
    <property type="evidence" value="ECO:0007669"/>
    <property type="project" value="TreeGrafter"/>
</dbReference>
<protein>
    <recommendedName>
        <fullName evidence="2 7">DNA repair protein RecO</fullName>
    </recommendedName>
    <alternativeName>
        <fullName evidence="6 7">Recombination protein O</fullName>
    </alternativeName>
</protein>
<dbReference type="SUPFAM" id="SSF57863">
    <property type="entry name" value="ArfGap/RecO-like zinc finger"/>
    <property type="match status" value="1"/>
</dbReference>
<feature type="domain" description="DNA replication/recombination mediator RecO N-terminal" evidence="8">
    <location>
        <begin position="7"/>
        <end position="81"/>
    </location>
</feature>
<dbReference type="Gene3D" id="6.20.220.20">
    <property type="entry name" value="Recombination protein O, zinc-binding domain"/>
    <property type="match status" value="1"/>
</dbReference>
<dbReference type="SUPFAM" id="SSF50249">
    <property type="entry name" value="Nucleic acid-binding proteins"/>
    <property type="match status" value="1"/>
</dbReference>
<dbReference type="Gene3D" id="2.40.50.140">
    <property type="entry name" value="Nucleic acid-binding proteins"/>
    <property type="match status" value="1"/>
</dbReference>
<sequence>MMKTGRYWKDQGIVLKSINFGELDRIVTLFTRKKGKINVIAKGARKVGNRFGPALDCPAISNFMFYNGRGMPVLSQAEIVDCHREIGKKTNQWVFANYLLFAIDRCYEPEESDERIFETVLFYLDLSTKCENFYILALKFRIDLIRFLGFLPRIRSCAVCGKPFKKIPQGWSVASGGMICEKCFSSIADIHYLPPNMMTLLAKLMTFSCASCLSIQLRENQFAYLDRFVSEYLTYHVGKKITEWKIFLERFQEAS</sequence>
<evidence type="ECO:0000256" key="2">
    <source>
        <dbReference type="ARBA" id="ARBA00021310"/>
    </source>
</evidence>
<evidence type="ECO:0000256" key="6">
    <source>
        <dbReference type="ARBA" id="ARBA00033409"/>
    </source>
</evidence>
<evidence type="ECO:0000256" key="1">
    <source>
        <dbReference type="ARBA" id="ARBA00007452"/>
    </source>
</evidence>
<dbReference type="EMBL" id="MWBQ01000028">
    <property type="protein sequence ID" value="OQA60889.1"/>
    <property type="molecule type" value="Genomic_DNA"/>
</dbReference>
<dbReference type="Proteomes" id="UP000485569">
    <property type="component" value="Unassembled WGS sequence"/>
</dbReference>
<keyword evidence="3 7" id="KW-0227">DNA damage</keyword>
<evidence type="ECO:0000256" key="4">
    <source>
        <dbReference type="ARBA" id="ARBA00023172"/>
    </source>
</evidence>
<comment type="function">
    <text evidence="7">Involved in DNA repair and RecF pathway recombination.</text>
</comment>
<dbReference type="Gene3D" id="1.20.1440.120">
    <property type="entry name" value="Recombination protein O, C-terminal domain"/>
    <property type="match status" value="1"/>
</dbReference>
<organism evidence="9">
    <name type="scientific">Candidatus Atribacter allofermentans</name>
    <dbReference type="NCBI Taxonomy" id="1852833"/>
    <lineage>
        <taxon>Bacteria</taxon>
        <taxon>Pseudomonadati</taxon>
        <taxon>Atribacterota</taxon>
        <taxon>Atribacteria</taxon>
        <taxon>Atribacterales</taxon>
        <taxon>Atribacteraceae</taxon>
        <taxon>Atribacter</taxon>
    </lineage>
</organism>
<dbReference type="NCBIfam" id="TIGR00613">
    <property type="entry name" value="reco"/>
    <property type="match status" value="1"/>
</dbReference>
<dbReference type="Pfam" id="PF02565">
    <property type="entry name" value="RecO_C"/>
    <property type="match status" value="1"/>
</dbReference>
<evidence type="ECO:0000259" key="8">
    <source>
        <dbReference type="Pfam" id="PF11967"/>
    </source>
</evidence>
<dbReference type="PANTHER" id="PTHR33991">
    <property type="entry name" value="DNA REPAIR PROTEIN RECO"/>
    <property type="match status" value="1"/>
</dbReference>
<dbReference type="InterPro" id="IPR022572">
    <property type="entry name" value="DNA_rep/recomb_RecO_N"/>
</dbReference>
<proteinExistence type="inferred from homology"/>
<evidence type="ECO:0000256" key="5">
    <source>
        <dbReference type="ARBA" id="ARBA00023204"/>
    </source>
</evidence>
<reference evidence="9" key="1">
    <citation type="submission" date="2017-02" db="EMBL/GenBank/DDBJ databases">
        <title>Delving into the versatile metabolic prowess of the omnipresent phylum Bacteroidetes.</title>
        <authorList>
            <person name="Nobu M.K."/>
            <person name="Mei R."/>
            <person name="Narihiro T."/>
            <person name="Kuroda K."/>
            <person name="Liu W.-T."/>
        </authorList>
    </citation>
    <scope>NUCLEOTIDE SEQUENCE</scope>
    <source>
        <strain evidence="9">ADurb.Bin276</strain>
    </source>
</reference>
<dbReference type="GO" id="GO:0006310">
    <property type="term" value="P:DNA recombination"/>
    <property type="evidence" value="ECO:0007669"/>
    <property type="project" value="UniProtKB-UniRule"/>
</dbReference>
<dbReference type="AlphaFoldDB" id="A0A1V5T275"/>
<evidence type="ECO:0000256" key="3">
    <source>
        <dbReference type="ARBA" id="ARBA00022763"/>
    </source>
</evidence>
<dbReference type="GO" id="GO:0043590">
    <property type="term" value="C:bacterial nucleoid"/>
    <property type="evidence" value="ECO:0007669"/>
    <property type="project" value="TreeGrafter"/>
</dbReference>
<gene>
    <name evidence="7 9" type="primary">recO</name>
    <name evidence="9" type="ORF">BWY41_00468</name>
</gene>
<dbReference type="Pfam" id="PF11967">
    <property type="entry name" value="RecO_N"/>
    <property type="match status" value="1"/>
</dbReference>
<keyword evidence="4 7" id="KW-0233">DNA recombination</keyword>
<dbReference type="InterPro" id="IPR042242">
    <property type="entry name" value="RecO_C"/>
</dbReference>
<name>A0A1V5T275_9BACT</name>
<accession>A0A1V5T275</accession>
<dbReference type="HAMAP" id="MF_00201">
    <property type="entry name" value="RecO"/>
    <property type="match status" value="1"/>
</dbReference>
<dbReference type="InterPro" id="IPR003717">
    <property type="entry name" value="RecO"/>
</dbReference>
<evidence type="ECO:0000256" key="7">
    <source>
        <dbReference type="HAMAP-Rule" id="MF_00201"/>
    </source>
</evidence>